<dbReference type="Proteomes" id="UP000034350">
    <property type="component" value="Unassembled WGS sequence"/>
</dbReference>
<evidence type="ECO:0000313" key="2">
    <source>
        <dbReference type="Proteomes" id="UP000034350"/>
    </source>
</evidence>
<proteinExistence type="predicted"/>
<organism evidence="1 2">
    <name type="scientific">Vairimorpha ceranae</name>
    <dbReference type="NCBI Taxonomy" id="40302"/>
    <lineage>
        <taxon>Eukaryota</taxon>
        <taxon>Fungi</taxon>
        <taxon>Fungi incertae sedis</taxon>
        <taxon>Microsporidia</taxon>
        <taxon>Nosematidae</taxon>
        <taxon>Vairimorpha</taxon>
    </lineage>
</organism>
<dbReference type="VEuPathDB" id="MicrosporidiaDB:AAJ76_250007621"/>
<reference evidence="1 2" key="1">
    <citation type="journal article" date="2015" name="Environ. Microbiol.">
        <title>Genome analyses suggest the presence of polyploidy and recent human-driven expansions in eight global populations of the honeybee pathogen Nosema ceranae.</title>
        <authorList>
            <person name="Pelin A."/>
            <person name="Selman M."/>
            <person name="Aris-Brosou S."/>
            <person name="Farinelli L."/>
            <person name="Corradi N."/>
        </authorList>
    </citation>
    <scope>NUCLEOTIDE SEQUENCE [LARGE SCALE GENOMIC DNA]</scope>
    <source>
        <strain evidence="1 2">PA08 1199</strain>
    </source>
</reference>
<gene>
    <name evidence="1" type="ORF">AAJ76_250007621</name>
</gene>
<keyword evidence="2" id="KW-1185">Reference proteome</keyword>
<dbReference type="GeneID" id="36319740"/>
<dbReference type="RefSeq" id="XP_024331030.1">
    <property type="nucleotide sequence ID" value="XM_024474812.1"/>
</dbReference>
<dbReference type="AlphaFoldDB" id="A0A0F9WQT2"/>
<evidence type="ECO:0000313" key="1">
    <source>
        <dbReference type="EMBL" id="KKO75288.1"/>
    </source>
</evidence>
<name>A0A0F9WQT2_9MICR</name>
<sequence length="390" mass="45070">MKDNKDLDDEYSILNIHKTYEDAELNWKTFNNKTNTTSDEAKKETQSKLKDVTFLSGNKSLSKLKEKVKSIQNKKKILDTENISCKRYKECLAKEEDKEVKLDNYMNTKSEIDTNLHENIFQKAKQDTFVIEEVELSDFKDNDQSFEVENKTANNNSSNYKKDIKKGKFLEDNNILKDRLSRVVTPRANVKFKDVILPLGVDVDKKTQEKIIKNSVEIEKNPKSDLANNTNDIQNTYSNITNTLSTKQVSINKIKKRLNKEINKTKVQNSDKNNSEENAQDSNLISELKSKIDSIQKLRKNVINLENFIGLQKVEIEMIKSQKLPANNSAHLIQNCKKALSSMINDIKMRETELKNEIVIEKHKNAALTKEVDNLKKIIDNLVKKRQIDN</sequence>
<dbReference type="VEuPathDB" id="MicrosporidiaDB:NCER_100130"/>
<comment type="caution">
    <text evidence="1">The sequence shown here is derived from an EMBL/GenBank/DDBJ whole genome shotgun (WGS) entry which is preliminary data.</text>
</comment>
<accession>A0A0F9WQT2</accession>
<dbReference type="EMBL" id="JPQZ01000025">
    <property type="protein sequence ID" value="KKO75288.1"/>
    <property type="molecule type" value="Genomic_DNA"/>
</dbReference>
<protein>
    <submittedName>
        <fullName evidence="1">Uncharacterized protein</fullName>
    </submittedName>
</protein>
<dbReference type="VEuPathDB" id="MicrosporidiaDB:G9O61_00g009280"/>